<name>A0AAE0R1N6_9TELE</name>
<accession>A0AAE0R1N6</accession>
<evidence type="ECO:0000313" key="2">
    <source>
        <dbReference type="EMBL" id="KAK3539678.1"/>
    </source>
</evidence>
<feature type="region of interest" description="Disordered" evidence="1">
    <location>
        <begin position="291"/>
        <end position="412"/>
    </location>
</feature>
<evidence type="ECO:0000313" key="3">
    <source>
        <dbReference type="Proteomes" id="UP001274896"/>
    </source>
</evidence>
<feature type="non-terminal residue" evidence="2">
    <location>
        <position position="605"/>
    </location>
</feature>
<gene>
    <name evidence="2" type="ORF">QTP70_011540</name>
</gene>
<feature type="region of interest" description="Disordered" evidence="1">
    <location>
        <begin position="111"/>
        <end position="187"/>
    </location>
</feature>
<feature type="compositionally biased region" description="Basic and acidic residues" evidence="1">
    <location>
        <begin position="111"/>
        <end position="123"/>
    </location>
</feature>
<reference evidence="2" key="1">
    <citation type="submission" date="2023-06" db="EMBL/GenBank/DDBJ databases">
        <title>Male Hemibagrus guttatus genome.</title>
        <authorList>
            <person name="Bian C."/>
        </authorList>
    </citation>
    <scope>NUCLEOTIDE SEQUENCE</scope>
    <source>
        <strain evidence="2">Male_cb2023</strain>
        <tissue evidence="2">Muscle</tissue>
    </source>
</reference>
<feature type="compositionally biased region" description="Basic and acidic residues" evidence="1">
    <location>
        <begin position="340"/>
        <end position="351"/>
    </location>
</feature>
<sequence length="605" mass="65563">LLSLMITTCPGAMQPPSDGVPCDRSCSSTVLWSFSVSQGLHLHVPDQATGSSPKAQKKYDFRLLIPATGGTFHRRGLAASGTSSSSVTQTGRTLMACGKRCVLSLRPERCGNKAENQKSREAGESEGGASAANGMVDEPRNTGEEKKRAWSSVARTRATVTSDARPSTAPANSRAGRSDVNAPAPDPAKGLLRAPAFISHHSSEAAGVFIFEVEATHGIVGTPSSPVVHWGYPVTSHLIIQPKSLQLSAGHPAGLEIIRKEADEKLDRQDAETDLKTVEIRIRPQRDVRNEGNCDVARENRTPDVLEDVITTETGSERKRKTEEYGERRRGSQNELAETEENKQGGVREESSDITQEPGEEHVTGEGEERSVKSDDVHQRTGDVLEERPKAPDVKLRSEDAHVRNSERSSTRRLMLPAPALSIPGTIARTRSSPSPCVLPPFYGSSFGHRIRTPHAPERHRARTHPAVSFSFDKRAIKHPPSLDRTGNRHVFKTGPRGITGPRPKKSCERWGPLPHKTKTTMTFVWGPRGPQESKRNGNSDVSASTVTCTSGSALAAALCGDARVRGEVTLTVTGCAPDRENGSARHSPYGTQHQRAQVGPRRET</sequence>
<keyword evidence="3" id="KW-1185">Reference proteome</keyword>
<feature type="compositionally biased region" description="Basic and acidic residues" evidence="1">
    <location>
        <begin position="359"/>
        <end position="410"/>
    </location>
</feature>
<dbReference type="EMBL" id="JAUCMX010000007">
    <property type="protein sequence ID" value="KAK3539678.1"/>
    <property type="molecule type" value="Genomic_DNA"/>
</dbReference>
<feature type="region of interest" description="Disordered" evidence="1">
    <location>
        <begin position="575"/>
        <end position="605"/>
    </location>
</feature>
<evidence type="ECO:0000256" key="1">
    <source>
        <dbReference type="SAM" id="MobiDB-lite"/>
    </source>
</evidence>
<feature type="compositionally biased region" description="Basic and acidic residues" evidence="1">
    <location>
        <begin position="291"/>
        <end position="304"/>
    </location>
</feature>
<proteinExistence type="predicted"/>
<dbReference type="AlphaFoldDB" id="A0AAE0R1N6"/>
<feature type="compositionally biased region" description="Polar residues" evidence="1">
    <location>
        <begin position="158"/>
        <end position="171"/>
    </location>
</feature>
<feature type="compositionally biased region" description="Basic and acidic residues" evidence="1">
    <location>
        <begin position="315"/>
        <end position="332"/>
    </location>
</feature>
<comment type="caution">
    <text evidence="2">The sequence shown here is derived from an EMBL/GenBank/DDBJ whole genome shotgun (WGS) entry which is preliminary data.</text>
</comment>
<protein>
    <submittedName>
        <fullName evidence="2">Uncharacterized protein</fullName>
    </submittedName>
</protein>
<feature type="region of interest" description="Disordered" evidence="1">
    <location>
        <begin position="478"/>
        <end position="543"/>
    </location>
</feature>
<feature type="compositionally biased region" description="Basic and acidic residues" evidence="1">
    <location>
        <begin position="137"/>
        <end position="148"/>
    </location>
</feature>
<dbReference type="Proteomes" id="UP001274896">
    <property type="component" value="Unassembled WGS sequence"/>
</dbReference>
<organism evidence="2 3">
    <name type="scientific">Hemibagrus guttatus</name>
    <dbReference type="NCBI Taxonomy" id="175788"/>
    <lineage>
        <taxon>Eukaryota</taxon>
        <taxon>Metazoa</taxon>
        <taxon>Chordata</taxon>
        <taxon>Craniata</taxon>
        <taxon>Vertebrata</taxon>
        <taxon>Euteleostomi</taxon>
        <taxon>Actinopterygii</taxon>
        <taxon>Neopterygii</taxon>
        <taxon>Teleostei</taxon>
        <taxon>Ostariophysi</taxon>
        <taxon>Siluriformes</taxon>
        <taxon>Bagridae</taxon>
        <taxon>Hemibagrus</taxon>
    </lineage>
</organism>